<evidence type="ECO:0000256" key="1">
    <source>
        <dbReference type="SAM" id="MobiDB-lite"/>
    </source>
</evidence>
<dbReference type="Proteomes" id="UP000287651">
    <property type="component" value="Unassembled WGS sequence"/>
</dbReference>
<evidence type="ECO:0000313" key="2">
    <source>
        <dbReference type="EMBL" id="RRT82548.1"/>
    </source>
</evidence>
<protein>
    <submittedName>
        <fullName evidence="2">Uncharacterized protein</fullName>
    </submittedName>
</protein>
<feature type="compositionally biased region" description="Basic and acidic residues" evidence="1">
    <location>
        <begin position="1"/>
        <end position="18"/>
    </location>
</feature>
<gene>
    <name evidence="2" type="ORF">B296_00012969</name>
</gene>
<feature type="region of interest" description="Disordered" evidence="1">
    <location>
        <begin position="1"/>
        <end position="88"/>
    </location>
</feature>
<reference evidence="2 3" key="1">
    <citation type="journal article" date="2014" name="Agronomy (Basel)">
        <title>A Draft Genome Sequence for Ensete ventricosum, the Drought-Tolerant Tree Against Hunger.</title>
        <authorList>
            <person name="Harrison J."/>
            <person name="Moore K.A."/>
            <person name="Paszkiewicz K."/>
            <person name="Jones T."/>
            <person name="Grant M."/>
            <person name="Ambacheew D."/>
            <person name="Muzemil S."/>
            <person name="Studholme D.J."/>
        </authorList>
    </citation>
    <scope>NUCLEOTIDE SEQUENCE [LARGE SCALE GENOMIC DNA]</scope>
</reference>
<dbReference type="EMBL" id="AMZH03000671">
    <property type="protein sequence ID" value="RRT82548.1"/>
    <property type="molecule type" value="Genomic_DNA"/>
</dbReference>
<proteinExistence type="predicted"/>
<comment type="caution">
    <text evidence="2">The sequence shown here is derived from an EMBL/GenBank/DDBJ whole genome shotgun (WGS) entry which is preliminary data.</text>
</comment>
<organism evidence="2 3">
    <name type="scientific">Ensete ventricosum</name>
    <name type="common">Abyssinian banana</name>
    <name type="synonym">Musa ensete</name>
    <dbReference type="NCBI Taxonomy" id="4639"/>
    <lineage>
        <taxon>Eukaryota</taxon>
        <taxon>Viridiplantae</taxon>
        <taxon>Streptophyta</taxon>
        <taxon>Embryophyta</taxon>
        <taxon>Tracheophyta</taxon>
        <taxon>Spermatophyta</taxon>
        <taxon>Magnoliopsida</taxon>
        <taxon>Liliopsida</taxon>
        <taxon>Zingiberales</taxon>
        <taxon>Musaceae</taxon>
        <taxon>Ensete</taxon>
    </lineage>
</organism>
<name>A0A427B245_ENSVE</name>
<accession>A0A427B245</accession>
<evidence type="ECO:0000313" key="3">
    <source>
        <dbReference type="Proteomes" id="UP000287651"/>
    </source>
</evidence>
<sequence length="197" mass="21528">MGGRECIEASEKDEHDGKATAMMAAAAAKPVADSHQSATRTRGVSRKEGHTRRDPPRRRLYATGVTRREEGHPWPLREGPRGGGGRERRAIRGRCARGHGGGGGGGCRRRHAWVVMEGFEGGQTARVLGVFTEMPRAEGLHGRRQRFAAKWLFDLIALSGCARVNISSPQLSDDVDVSKVDVHKATAMEERLNRGEQ</sequence>
<feature type="compositionally biased region" description="Basic and acidic residues" evidence="1">
    <location>
        <begin position="78"/>
        <end position="88"/>
    </location>
</feature>
<feature type="compositionally biased region" description="Basic and acidic residues" evidence="1">
    <location>
        <begin position="45"/>
        <end position="54"/>
    </location>
</feature>
<dbReference type="AlphaFoldDB" id="A0A427B245"/>
<feature type="compositionally biased region" description="Low complexity" evidence="1">
    <location>
        <begin position="19"/>
        <end position="28"/>
    </location>
</feature>